<comment type="subcellular location">
    <subcellularLocation>
        <location evidence="1 7">Cell membrane</location>
        <topology evidence="1 7">Multi-pass membrane protein</topology>
    </subcellularLocation>
</comment>
<evidence type="ECO:0000256" key="1">
    <source>
        <dbReference type="ARBA" id="ARBA00004651"/>
    </source>
</evidence>
<dbReference type="EMBL" id="JACSRA010000006">
    <property type="protein sequence ID" value="MBD7910706.1"/>
    <property type="molecule type" value="Genomic_DNA"/>
</dbReference>
<keyword evidence="10" id="KW-1185">Reference proteome</keyword>
<evidence type="ECO:0000256" key="4">
    <source>
        <dbReference type="ARBA" id="ARBA00022692"/>
    </source>
</evidence>
<dbReference type="CDD" id="cd06261">
    <property type="entry name" value="TM_PBP2"/>
    <property type="match status" value="1"/>
</dbReference>
<protein>
    <submittedName>
        <fullName evidence="9">Amino acid ABC transporter permease</fullName>
    </submittedName>
</protein>
<dbReference type="InterPro" id="IPR035906">
    <property type="entry name" value="MetI-like_sf"/>
</dbReference>
<evidence type="ECO:0000256" key="7">
    <source>
        <dbReference type="RuleBase" id="RU363032"/>
    </source>
</evidence>
<feature type="transmembrane region" description="Helical" evidence="7">
    <location>
        <begin position="89"/>
        <end position="107"/>
    </location>
</feature>
<evidence type="ECO:0000256" key="5">
    <source>
        <dbReference type="ARBA" id="ARBA00022989"/>
    </source>
</evidence>
<reference evidence="9 10" key="1">
    <citation type="submission" date="2020-08" db="EMBL/GenBank/DDBJ databases">
        <title>A Genomic Blueprint of the Chicken Gut Microbiome.</title>
        <authorList>
            <person name="Gilroy R."/>
            <person name="Ravi A."/>
            <person name="Getino M."/>
            <person name="Pursley I."/>
            <person name="Horton D.L."/>
            <person name="Alikhan N.-F."/>
            <person name="Baker D."/>
            <person name="Gharbi K."/>
            <person name="Hall N."/>
            <person name="Watson M."/>
            <person name="Adriaenssens E.M."/>
            <person name="Foster-Nyarko E."/>
            <person name="Jarju S."/>
            <person name="Secka A."/>
            <person name="Antonio M."/>
            <person name="Oren A."/>
            <person name="Chaudhuri R."/>
            <person name="La Ragione R.M."/>
            <person name="Hildebrand F."/>
            <person name="Pallen M.J."/>
        </authorList>
    </citation>
    <scope>NUCLEOTIDE SEQUENCE [LARGE SCALE GENOMIC DNA]</scope>
    <source>
        <strain evidence="9 10">Sa3CVN1</strain>
    </source>
</reference>
<feature type="transmembrane region" description="Helical" evidence="7">
    <location>
        <begin position="56"/>
        <end position="77"/>
    </location>
</feature>
<dbReference type="SUPFAM" id="SSF161098">
    <property type="entry name" value="MetI-like"/>
    <property type="match status" value="1"/>
</dbReference>
<gene>
    <name evidence="9" type="ORF">H9661_04965</name>
</gene>
<dbReference type="PROSITE" id="PS50928">
    <property type="entry name" value="ABC_TM1"/>
    <property type="match status" value="1"/>
</dbReference>
<evidence type="ECO:0000313" key="9">
    <source>
        <dbReference type="EMBL" id="MBD7910706.1"/>
    </source>
</evidence>
<keyword evidence="2 7" id="KW-0813">Transport</keyword>
<keyword evidence="5 7" id="KW-1133">Transmembrane helix</keyword>
<organism evidence="9 10">
    <name type="scientific">Clostridium cibarium</name>
    <dbReference type="NCBI Taxonomy" id="2762247"/>
    <lineage>
        <taxon>Bacteria</taxon>
        <taxon>Bacillati</taxon>
        <taxon>Bacillota</taxon>
        <taxon>Clostridia</taxon>
        <taxon>Eubacteriales</taxon>
        <taxon>Clostridiaceae</taxon>
        <taxon>Clostridium</taxon>
    </lineage>
</organism>
<proteinExistence type="inferred from homology"/>
<dbReference type="RefSeq" id="WP_143318415.1">
    <property type="nucleotide sequence ID" value="NZ_JACSRA010000006.1"/>
</dbReference>
<evidence type="ECO:0000256" key="2">
    <source>
        <dbReference type="ARBA" id="ARBA00022448"/>
    </source>
</evidence>
<dbReference type="PANTHER" id="PTHR30614:SF46">
    <property type="entry name" value="ABC TRANSPORTER MEMBRANE SPANNING PERMEASE-GLUTAMINE TRANSPORT"/>
    <property type="match status" value="1"/>
</dbReference>
<comment type="caution">
    <text evidence="9">The sequence shown here is derived from an EMBL/GenBank/DDBJ whole genome shotgun (WGS) entry which is preliminary data.</text>
</comment>
<dbReference type="Proteomes" id="UP000627781">
    <property type="component" value="Unassembled WGS sequence"/>
</dbReference>
<dbReference type="Gene3D" id="1.10.3720.10">
    <property type="entry name" value="MetI-like"/>
    <property type="match status" value="1"/>
</dbReference>
<sequence length="220" mass="24352">MNFLELLKDSMPSLLDGLLVTVKISVVSLIFAVIIGLVFGIFTISKSKILKAIASVYIFIIRGTPLIVQALFLYFGVGQLLGIRFDPELAGIIVLSLNAGAYMAEIFRGGIMAVDPGQMEAARSLGFNYFKSMRKIILPQAIKVMIPSIINQFIVTIKDTSILTVISIRELTQSGQIIIAQNFKPFQMYAIIAVMYFILITALTIVSKYIERKLSYGNRS</sequence>
<dbReference type="InterPro" id="IPR043429">
    <property type="entry name" value="ArtM/GltK/GlnP/TcyL/YhdX-like"/>
</dbReference>
<feature type="transmembrane region" description="Helical" evidence="7">
    <location>
        <begin position="188"/>
        <end position="210"/>
    </location>
</feature>
<name>A0ABR8PRA1_9CLOT</name>
<dbReference type="NCBIfam" id="TIGR01726">
    <property type="entry name" value="HEQRo_perm_3TM"/>
    <property type="match status" value="1"/>
</dbReference>
<dbReference type="PANTHER" id="PTHR30614">
    <property type="entry name" value="MEMBRANE COMPONENT OF AMINO ACID ABC TRANSPORTER"/>
    <property type="match status" value="1"/>
</dbReference>
<keyword evidence="3" id="KW-1003">Cell membrane</keyword>
<comment type="similarity">
    <text evidence="7">Belongs to the binding-protein-dependent transport system permease family.</text>
</comment>
<evidence type="ECO:0000313" key="10">
    <source>
        <dbReference type="Proteomes" id="UP000627781"/>
    </source>
</evidence>
<evidence type="ECO:0000256" key="6">
    <source>
        <dbReference type="ARBA" id="ARBA00023136"/>
    </source>
</evidence>
<keyword evidence="6 7" id="KW-0472">Membrane</keyword>
<dbReference type="InterPro" id="IPR010065">
    <property type="entry name" value="AA_ABC_transptr_permease_3TM"/>
</dbReference>
<feature type="transmembrane region" description="Helical" evidence="7">
    <location>
        <begin position="20"/>
        <end position="44"/>
    </location>
</feature>
<dbReference type="Pfam" id="PF00528">
    <property type="entry name" value="BPD_transp_1"/>
    <property type="match status" value="1"/>
</dbReference>
<evidence type="ECO:0000259" key="8">
    <source>
        <dbReference type="PROSITE" id="PS50928"/>
    </source>
</evidence>
<accession>A0ABR8PRA1</accession>
<dbReference type="InterPro" id="IPR000515">
    <property type="entry name" value="MetI-like"/>
</dbReference>
<feature type="domain" description="ABC transmembrane type-1" evidence="8">
    <location>
        <begin position="18"/>
        <end position="207"/>
    </location>
</feature>
<evidence type="ECO:0000256" key="3">
    <source>
        <dbReference type="ARBA" id="ARBA00022475"/>
    </source>
</evidence>
<keyword evidence="4 7" id="KW-0812">Transmembrane</keyword>